<evidence type="ECO:0000256" key="1">
    <source>
        <dbReference type="SAM" id="MobiDB-lite"/>
    </source>
</evidence>
<dbReference type="AlphaFoldDB" id="A0A6A5RM93"/>
<evidence type="ECO:0000313" key="3">
    <source>
        <dbReference type="Proteomes" id="UP000800082"/>
    </source>
</evidence>
<dbReference type="RefSeq" id="XP_033448642.1">
    <property type="nucleotide sequence ID" value="XM_033587661.1"/>
</dbReference>
<dbReference type="EMBL" id="ML978969">
    <property type="protein sequence ID" value="KAF1928390.1"/>
    <property type="molecule type" value="Genomic_DNA"/>
</dbReference>
<reference evidence="2" key="1">
    <citation type="journal article" date="2020" name="Stud. Mycol.">
        <title>101 Dothideomycetes genomes: a test case for predicting lifestyles and emergence of pathogens.</title>
        <authorList>
            <person name="Haridas S."/>
            <person name="Albert R."/>
            <person name="Binder M."/>
            <person name="Bloem J."/>
            <person name="Labutti K."/>
            <person name="Salamov A."/>
            <person name="Andreopoulos B."/>
            <person name="Baker S."/>
            <person name="Barry K."/>
            <person name="Bills G."/>
            <person name="Bluhm B."/>
            <person name="Cannon C."/>
            <person name="Castanera R."/>
            <person name="Culley D."/>
            <person name="Daum C."/>
            <person name="Ezra D."/>
            <person name="Gonzalez J."/>
            <person name="Henrissat B."/>
            <person name="Kuo A."/>
            <person name="Liang C."/>
            <person name="Lipzen A."/>
            <person name="Lutzoni F."/>
            <person name="Magnuson J."/>
            <person name="Mondo S."/>
            <person name="Nolan M."/>
            <person name="Ohm R."/>
            <person name="Pangilinan J."/>
            <person name="Park H.-J."/>
            <person name="Ramirez L."/>
            <person name="Alfaro M."/>
            <person name="Sun H."/>
            <person name="Tritt A."/>
            <person name="Yoshinaga Y."/>
            <person name="Zwiers L.-H."/>
            <person name="Turgeon B."/>
            <person name="Goodwin S."/>
            <person name="Spatafora J."/>
            <person name="Crous P."/>
            <person name="Grigoriev I."/>
        </authorList>
    </citation>
    <scope>NUCLEOTIDE SEQUENCE</scope>
    <source>
        <strain evidence="2">CBS 183.55</strain>
    </source>
</reference>
<accession>A0A6A5RM93</accession>
<name>A0A6A5RM93_9PLEO</name>
<sequence>MQNYFQDGQRRRGRAQSRSNCQCIELPDALCRSRARLGFIGSYHGSMLPSDIISRPSLHALPNSSHLCCCYANSTHSALHSETNTSPSKQFFLSPRPVGCKEVVQPQQGLSPTTQQTASGDESGETTDESRGAFIVSDPPSRKHHVSRSHERPANVCSAVPLQGSVIPPTMRGQELMSGVGRCSPPQDYGAVGPGGGPREDFDSSHRSVSGS</sequence>
<protein>
    <submittedName>
        <fullName evidence="2">Uncharacterized protein</fullName>
    </submittedName>
</protein>
<dbReference type="Proteomes" id="UP000800082">
    <property type="component" value="Unassembled WGS sequence"/>
</dbReference>
<feature type="compositionally biased region" description="Polar residues" evidence="1">
    <location>
        <begin position="105"/>
        <end position="120"/>
    </location>
</feature>
<dbReference type="GeneID" id="54345307"/>
<gene>
    <name evidence="2" type="ORF">M421DRAFT_159867</name>
</gene>
<organism evidence="2 3">
    <name type="scientific">Didymella exigua CBS 183.55</name>
    <dbReference type="NCBI Taxonomy" id="1150837"/>
    <lineage>
        <taxon>Eukaryota</taxon>
        <taxon>Fungi</taxon>
        <taxon>Dikarya</taxon>
        <taxon>Ascomycota</taxon>
        <taxon>Pezizomycotina</taxon>
        <taxon>Dothideomycetes</taxon>
        <taxon>Pleosporomycetidae</taxon>
        <taxon>Pleosporales</taxon>
        <taxon>Pleosporineae</taxon>
        <taxon>Didymellaceae</taxon>
        <taxon>Didymella</taxon>
    </lineage>
</organism>
<feature type="region of interest" description="Disordered" evidence="1">
    <location>
        <begin position="103"/>
        <end position="212"/>
    </location>
</feature>
<keyword evidence="3" id="KW-1185">Reference proteome</keyword>
<proteinExistence type="predicted"/>
<evidence type="ECO:0000313" key="2">
    <source>
        <dbReference type="EMBL" id="KAF1928390.1"/>
    </source>
</evidence>